<comment type="caution">
    <text evidence="17">The sequence shown here is derived from an EMBL/GenBank/DDBJ whole genome shotgun (WGS) entry which is preliminary data.</text>
</comment>
<feature type="region of interest" description="Disordered" evidence="15">
    <location>
        <begin position="98"/>
        <end position="120"/>
    </location>
</feature>
<comment type="catalytic activity">
    <reaction evidence="1">
        <text>Hydrolysis of (1-&gt;3)-beta-D-glucosidic linkages in (1-&gt;3)-beta-D-glucans.</text>
        <dbReference type="EC" id="3.2.1.39"/>
    </reaction>
</comment>
<evidence type="ECO:0000256" key="9">
    <source>
        <dbReference type="ARBA" id="ARBA00023277"/>
    </source>
</evidence>
<evidence type="ECO:0000256" key="4">
    <source>
        <dbReference type="ARBA" id="ARBA00012780"/>
    </source>
</evidence>
<keyword evidence="9" id="KW-0119">Carbohydrate metabolism</keyword>
<dbReference type="InterPro" id="IPR050732">
    <property type="entry name" value="Beta-glucan_modifiers"/>
</dbReference>
<dbReference type="PANTHER" id="PTHR16631:SF17">
    <property type="entry name" value="GLUCAN ENDO-1,3-BETA-GLUCOSIDASE BTGC"/>
    <property type="match status" value="1"/>
</dbReference>
<dbReference type="GO" id="GO:0005886">
    <property type="term" value="C:plasma membrane"/>
    <property type="evidence" value="ECO:0007669"/>
    <property type="project" value="UniProtKB-SubCell"/>
</dbReference>
<dbReference type="PANTHER" id="PTHR16631">
    <property type="entry name" value="GLUCAN 1,3-BETA-GLUCOSIDASE"/>
    <property type="match status" value="1"/>
</dbReference>
<dbReference type="GO" id="GO:0000272">
    <property type="term" value="P:polysaccharide catabolic process"/>
    <property type="evidence" value="ECO:0007669"/>
    <property type="project" value="UniProtKB-KW"/>
</dbReference>
<keyword evidence="10" id="KW-0961">Cell wall biogenesis/degradation</keyword>
<keyword evidence="16" id="KW-0812">Transmembrane</keyword>
<dbReference type="AlphaFoldDB" id="A0A9P7KEZ9"/>
<dbReference type="GO" id="GO:0009277">
    <property type="term" value="C:fungal-type cell wall"/>
    <property type="evidence" value="ECO:0007669"/>
    <property type="project" value="TreeGrafter"/>
</dbReference>
<comment type="subcellular location">
    <subcellularLocation>
        <location evidence="2">Cell membrane</location>
        <topology evidence="2">Single-pass type II membrane protein</topology>
    </subcellularLocation>
</comment>
<organism evidence="17 18">
    <name type="scientific">Asterophora parasitica</name>
    <dbReference type="NCBI Taxonomy" id="117018"/>
    <lineage>
        <taxon>Eukaryota</taxon>
        <taxon>Fungi</taxon>
        <taxon>Dikarya</taxon>
        <taxon>Basidiomycota</taxon>
        <taxon>Agaricomycotina</taxon>
        <taxon>Agaricomycetes</taxon>
        <taxon>Agaricomycetidae</taxon>
        <taxon>Agaricales</taxon>
        <taxon>Tricholomatineae</taxon>
        <taxon>Lyophyllaceae</taxon>
        <taxon>Asterophora</taxon>
    </lineage>
</organism>
<evidence type="ECO:0000256" key="3">
    <source>
        <dbReference type="ARBA" id="ARBA00008773"/>
    </source>
</evidence>
<evidence type="ECO:0000256" key="16">
    <source>
        <dbReference type="SAM" id="Phobius"/>
    </source>
</evidence>
<evidence type="ECO:0000256" key="14">
    <source>
        <dbReference type="ARBA" id="ARBA00043078"/>
    </source>
</evidence>
<dbReference type="InterPro" id="IPR017853">
    <property type="entry name" value="GH"/>
</dbReference>
<evidence type="ECO:0000256" key="8">
    <source>
        <dbReference type="ARBA" id="ARBA00023180"/>
    </source>
</evidence>
<feature type="compositionally biased region" description="Polar residues" evidence="15">
    <location>
        <begin position="111"/>
        <end position="120"/>
    </location>
</feature>
<dbReference type="GO" id="GO:0042973">
    <property type="term" value="F:glucan endo-1,3-beta-D-glucosidase activity"/>
    <property type="evidence" value="ECO:0007669"/>
    <property type="project" value="UniProtKB-EC"/>
</dbReference>
<dbReference type="Proteomes" id="UP000775547">
    <property type="component" value="Unassembled WGS sequence"/>
</dbReference>
<protein>
    <recommendedName>
        <fullName evidence="4">glucan endo-1,3-beta-D-glucosidase</fullName>
        <ecNumber evidence="4">3.2.1.39</ecNumber>
    </recommendedName>
    <alternativeName>
        <fullName evidence="14">Endo-1,3-beta-glucanase btgC</fullName>
    </alternativeName>
    <alternativeName>
        <fullName evidence="13">Laminarinase btgC</fullName>
    </alternativeName>
</protein>
<comment type="similarity">
    <text evidence="3">Belongs to the glycosyl hydrolase 17 family.</text>
</comment>
<dbReference type="EC" id="3.2.1.39" evidence="4"/>
<dbReference type="GO" id="GO:0071555">
    <property type="term" value="P:cell wall organization"/>
    <property type="evidence" value="ECO:0007669"/>
    <property type="project" value="UniProtKB-KW"/>
</dbReference>
<proteinExistence type="inferred from homology"/>
<keyword evidence="5" id="KW-1003">Cell membrane</keyword>
<evidence type="ECO:0000313" key="18">
    <source>
        <dbReference type="Proteomes" id="UP000775547"/>
    </source>
</evidence>
<evidence type="ECO:0000256" key="2">
    <source>
        <dbReference type="ARBA" id="ARBA00004401"/>
    </source>
</evidence>
<dbReference type="EMBL" id="JABCKV010000014">
    <property type="protein sequence ID" value="KAG5646979.1"/>
    <property type="molecule type" value="Genomic_DNA"/>
</dbReference>
<dbReference type="GO" id="GO:0009986">
    <property type="term" value="C:cell surface"/>
    <property type="evidence" value="ECO:0007669"/>
    <property type="project" value="TreeGrafter"/>
</dbReference>
<evidence type="ECO:0000256" key="5">
    <source>
        <dbReference type="ARBA" id="ARBA00022475"/>
    </source>
</evidence>
<keyword evidence="18" id="KW-1185">Reference proteome</keyword>
<evidence type="ECO:0000256" key="6">
    <source>
        <dbReference type="ARBA" id="ARBA00022801"/>
    </source>
</evidence>
<reference evidence="17" key="2">
    <citation type="submission" date="2021-10" db="EMBL/GenBank/DDBJ databases">
        <title>Phylogenomics reveals ancestral predisposition of the termite-cultivated fungus Termitomyces towards a domesticated lifestyle.</title>
        <authorList>
            <person name="Auxier B."/>
            <person name="Grum-Grzhimaylo A."/>
            <person name="Cardenas M.E."/>
            <person name="Lodge J.D."/>
            <person name="Laessoe T."/>
            <person name="Pedersen O."/>
            <person name="Smith M.E."/>
            <person name="Kuyper T.W."/>
            <person name="Franco-Molano E.A."/>
            <person name="Baroni T.J."/>
            <person name="Aanen D.K."/>
        </authorList>
    </citation>
    <scope>NUCLEOTIDE SEQUENCE</scope>
    <source>
        <strain evidence="17">AP01</strain>
        <tissue evidence="17">Mycelium</tissue>
    </source>
</reference>
<evidence type="ECO:0000256" key="11">
    <source>
        <dbReference type="ARBA" id="ARBA00023326"/>
    </source>
</evidence>
<reference evidence="17" key="1">
    <citation type="submission" date="2020-07" db="EMBL/GenBank/DDBJ databases">
        <authorList>
            <person name="Nieuwenhuis M."/>
            <person name="Van De Peppel L.J.J."/>
        </authorList>
    </citation>
    <scope>NUCLEOTIDE SEQUENCE</scope>
    <source>
        <strain evidence="17">AP01</strain>
        <tissue evidence="17">Mycelium</tissue>
    </source>
</reference>
<keyword evidence="6" id="KW-0378">Hydrolase</keyword>
<evidence type="ECO:0000256" key="1">
    <source>
        <dbReference type="ARBA" id="ARBA00000382"/>
    </source>
</evidence>
<name>A0A9P7KEZ9_9AGAR</name>
<dbReference type="OrthoDB" id="68336at2759"/>
<accession>A0A9P7KEZ9</accession>
<comment type="function">
    <text evidence="12">Glucanases play a role in cell expansion during growth, in cell-cell fusion during mating, and in spore release during sporulation. This enzyme may be involved in beta-glucan degradation. Active on laminarin and lichenan.</text>
</comment>
<evidence type="ECO:0000256" key="15">
    <source>
        <dbReference type="SAM" id="MobiDB-lite"/>
    </source>
</evidence>
<keyword evidence="16" id="KW-1133">Transmembrane helix</keyword>
<keyword evidence="11" id="KW-0624">Polysaccharide degradation</keyword>
<evidence type="ECO:0000313" key="17">
    <source>
        <dbReference type="EMBL" id="KAG5646979.1"/>
    </source>
</evidence>
<evidence type="ECO:0000256" key="12">
    <source>
        <dbReference type="ARBA" id="ARBA00037649"/>
    </source>
</evidence>
<dbReference type="SUPFAM" id="SSF51445">
    <property type="entry name" value="(Trans)glycosidases"/>
    <property type="match status" value="1"/>
</dbReference>
<gene>
    <name evidence="17" type="ORF">DXG03_001702</name>
</gene>
<evidence type="ECO:0000256" key="10">
    <source>
        <dbReference type="ARBA" id="ARBA00023316"/>
    </source>
</evidence>
<feature type="transmembrane region" description="Helical" evidence="16">
    <location>
        <begin position="69"/>
        <end position="92"/>
    </location>
</feature>
<sequence>MYTQAARDSVSDVRGTRGAYALNESDKPSDWLVAQQASNRRSKWIVRRRPNYLSCCPSLWGLNADVKSLQIIGSVLGVIALIIAGVVVGVVVSKNHKSSSSSSGGSKGPAVNQTNPNDPSTFIKNPALHQSFYGLAYTPAGSQLPNCGNKLADVITDIQLISQLTNLNPDTQLEAIKQTKVDMKVWLGNYAIATDNGAAYQRQRDVIKAAIQTYGTNNIGGVTVGNEFMLNYLNANGGTVPDSPIGNQGAQILINDIQDTRSMLSSINVNLPVGTSDAGSYFNTEVLQAVDYGVSVFV</sequence>
<keyword evidence="7 16" id="KW-0472">Membrane</keyword>
<evidence type="ECO:0000256" key="13">
    <source>
        <dbReference type="ARBA" id="ARBA00042373"/>
    </source>
</evidence>
<dbReference type="Gene3D" id="3.20.20.80">
    <property type="entry name" value="Glycosidases"/>
    <property type="match status" value="1"/>
</dbReference>
<dbReference type="GO" id="GO:0005576">
    <property type="term" value="C:extracellular region"/>
    <property type="evidence" value="ECO:0007669"/>
    <property type="project" value="TreeGrafter"/>
</dbReference>
<evidence type="ECO:0000256" key="7">
    <source>
        <dbReference type="ARBA" id="ARBA00023136"/>
    </source>
</evidence>
<keyword evidence="8" id="KW-0325">Glycoprotein</keyword>